<dbReference type="Proteomes" id="UP000515743">
    <property type="component" value="Chromosome"/>
</dbReference>
<comment type="similarity">
    <text evidence="2">Belongs to the bacterial solute-binding protein 8 family.</text>
</comment>
<dbReference type="InterPro" id="IPR002491">
    <property type="entry name" value="ABC_transptr_periplasmic_BD"/>
</dbReference>
<keyword evidence="4 6" id="KW-0732">Signal</keyword>
<dbReference type="Gene3D" id="3.40.50.1980">
    <property type="entry name" value="Nitrogenase molybdenum iron protein domain"/>
    <property type="match status" value="2"/>
</dbReference>
<feature type="compositionally biased region" description="Low complexity" evidence="5">
    <location>
        <begin position="22"/>
        <end position="38"/>
    </location>
</feature>
<protein>
    <submittedName>
        <fullName evidence="8">ABC transporter substrate-binding protein</fullName>
    </submittedName>
</protein>
<evidence type="ECO:0000256" key="1">
    <source>
        <dbReference type="ARBA" id="ARBA00004196"/>
    </source>
</evidence>
<dbReference type="PANTHER" id="PTHR30532:SF28">
    <property type="entry name" value="PETROBACTIN-BINDING PROTEIN YCLQ"/>
    <property type="match status" value="1"/>
</dbReference>
<evidence type="ECO:0000256" key="6">
    <source>
        <dbReference type="SAM" id="SignalP"/>
    </source>
</evidence>
<feature type="domain" description="Fe/B12 periplasmic-binding" evidence="7">
    <location>
        <begin position="58"/>
        <end position="331"/>
    </location>
</feature>
<dbReference type="AlphaFoldDB" id="A0A7G7CNG8"/>
<evidence type="ECO:0000259" key="7">
    <source>
        <dbReference type="PROSITE" id="PS50983"/>
    </source>
</evidence>
<dbReference type="GO" id="GO:0030288">
    <property type="term" value="C:outer membrane-bounded periplasmic space"/>
    <property type="evidence" value="ECO:0007669"/>
    <property type="project" value="TreeGrafter"/>
</dbReference>
<proteinExistence type="inferred from homology"/>
<evidence type="ECO:0000313" key="8">
    <source>
        <dbReference type="EMBL" id="QNE89134.1"/>
    </source>
</evidence>
<evidence type="ECO:0000256" key="3">
    <source>
        <dbReference type="ARBA" id="ARBA00022448"/>
    </source>
</evidence>
<dbReference type="EMBL" id="CP059404">
    <property type="protein sequence ID" value="QNE89134.1"/>
    <property type="molecule type" value="Genomic_DNA"/>
</dbReference>
<dbReference type="GO" id="GO:1901678">
    <property type="term" value="P:iron coordination entity transport"/>
    <property type="evidence" value="ECO:0007669"/>
    <property type="project" value="UniProtKB-ARBA"/>
</dbReference>
<dbReference type="PROSITE" id="PS50983">
    <property type="entry name" value="FE_B12_PBP"/>
    <property type="match status" value="1"/>
</dbReference>
<gene>
    <name evidence="8" type="ORF">H0194_08700</name>
</gene>
<sequence length="331" mass="35678">MKKLRASLVASVAAASLILTGCSSSEGSSESSSQAASSKKITIEDNRGSVEVPVNPEKVAITDNTAMRTLAEWDVKAVAMPLRLAPGNVADKYNADTVSADLGMHREPNLEAIVAAEPEVVINGNRFEQHYDAIKDLVPDAAMVELTPRDDKPLDEELIRETEELGKIFGKEKEADKLVEDFKKAVERAKEAYDDEDKVMAVNVSGGDIGYVAPGQGVVYGKLFELLGMKPALEVDNASDDHQGDDISVEAIAKADPDFFLVLDRDAAVDADNPEYKPAKDIIESNAALKNVEGIKDGNVVYADNHMYKDGGIIAYTDLLNSMADAFEKAD</sequence>
<feature type="region of interest" description="Disordered" evidence="5">
    <location>
        <begin position="22"/>
        <end position="42"/>
    </location>
</feature>
<feature type="chain" id="PRO_5038765283" evidence="6">
    <location>
        <begin position="26"/>
        <end position="331"/>
    </location>
</feature>
<dbReference type="KEGG" id="cik:H0194_08700"/>
<keyword evidence="3" id="KW-0813">Transport</keyword>
<evidence type="ECO:0000313" key="9">
    <source>
        <dbReference type="Proteomes" id="UP000515743"/>
    </source>
</evidence>
<name>A0A7G7CNG8_9CORY</name>
<evidence type="ECO:0000256" key="5">
    <source>
        <dbReference type="SAM" id="MobiDB-lite"/>
    </source>
</evidence>
<dbReference type="RefSeq" id="WP_185175512.1">
    <property type="nucleotide sequence ID" value="NZ_CP059404.1"/>
</dbReference>
<feature type="signal peptide" evidence="6">
    <location>
        <begin position="1"/>
        <end position="25"/>
    </location>
</feature>
<dbReference type="PANTHER" id="PTHR30532">
    <property type="entry name" value="IRON III DICITRATE-BINDING PERIPLASMIC PROTEIN"/>
    <property type="match status" value="1"/>
</dbReference>
<evidence type="ECO:0000256" key="4">
    <source>
        <dbReference type="ARBA" id="ARBA00022729"/>
    </source>
</evidence>
<dbReference type="SUPFAM" id="SSF53807">
    <property type="entry name" value="Helical backbone' metal receptor"/>
    <property type="match status" value="1"/>
</dbReference>
<dbReference type="Pfam" id="PF01497">
    <property type="entry name" value="Peripla_BP_2"/>
    <property type="match status" value="1"/>
</dbReference>
<dbReference type="InterPro" id="IPR051313">
    <property type="entry name" value="Bact_iron-sidero_bind"/>
</dbReference>
<comment type="subcellular location">
    <subcellularLocation>
        <location evidence="1">Cell envelope</location>
    </subcellularLocation>
</comment>
<accession>A0A7G7CNG8</accession>
<organism evidence="8 9">
    <name type="scientific">Corynebacterium incognita</name>
    <dbReference type="NCBI Taxonomy" id="2754725"/>
    <lineage>
        <taxon>Bacteria</taxon>
        <taxon>Bacillati</taxon>
        <taxon>Actinomycetota</taxon>
        <taxon>Actinomycetes</taxon>
        <taxon>Mycobacteriales</taxon>
        <taxon>Corynebacteriaceae</taxon>
        <taxon>Corynebacterium</taxon>
    </lineage>
</organism>
<keyword evidence="9" id="KW-1185">Reference proteome</keyword>
<dbReference type="PROSITE" id="PS51257">
    <property type="entry name" value="PROKAR_LIPOPROTEIN"/>
    <property type="match status" value="1"/>
</dbReference>
<reference evidence="8 9" key="1">
    <citation type="submission" date="2020-07" db="EMBL/GenBank/DDBJ databases">
        <title>Complete genome and description of Corynebacterium incognita strain Marseille-Q3630 sp. nov.</title>
        <authorList>
            <person name="Boxberger M."/>
        </authorList>
    </citation>
    <scope>NUCLEOTIDE SEQUENCE [LARGE SCALE GENOMIC DNA]</scope>
    <source>
        <strain evidence="8 9">Marseille-Q3630</strain>
    </source>
</reference>
<evidence type="ECO:0000256" key="2">
    <source>
        <dbReference type="ARBA" id="ARBA00008814"/>
    </source>
</evidence>